<keyword evidence="4" id="KW-1185">Reference proteome</keyword>
<protein>
    <submittedName>
        <fullName evidence="1">Uncharacterized protein</fullName>
    </submittedName>
</protein>
<organism evidence="1 4">
    <name type="scientific">Sanguibacteroides justesenii</name>
    <dbReference type="NCBI Taxonomy" id="1547597"/>
    <lineage>
        <taxon>Bacteria</taxon>
        <taxon>Pseudomonadati</taxon>
        <taxon>Bacteroidota</taxon>
        <taxon>Bacteroidia</taxon>
        <taxon>Bacteroidales</taxon>
        <taxon>Porphyromonadaceae</taxon>
        <taxon>Sanguibacteroides</taxon>
    </lineage>
</organism>
<evidence type="ECO:0000313" key="3">
    <source>
        <dbReference type="Proteomes" id="UP000031937"/>
    </source>
</evidence>
<dbReference type="Proteomes" id="UP000031937">
    <property type="component" value="Unassembled WGS sequence"/>
</dbReference>
<reference evidence="1 4" key="1">
    <citation type="submission" date="2014-07" db="EMBL/GenBank/DDBJ databases">
        <title>Porphyromonadaceae bacterium OUH 308042 = ATCC BAA-2681 = DSM 28342 draft genome.</title>
        <authorList>
            <person name="Sydenham T.V."/>
            <person name="Hasman H."/>
            <person name="Justensen U.S."/>
        </authorList>
    </citation>
    <scope>NUCLEOTIDE SEQUENCE [LARGE SCALE GENOMIC DNA]</scope>
    <source>
        <strain evidence="1 4">OUH 308042</strain>
    </source>
</reference>
<reference evidence="2 3" key="2">
    <citation type="submission" date="2014-07" db="EMBL/GenBank/DDBJ databases">
        <title>Porphyromonadaceae bacterium OUH 334697 = ATCC BAA-2682 = DSM 28341 draft genome.</title>
        <authorList>
            <person name="Sydenham T.V."/>
            <person name="Hasman H."/>
            <person name="Justesen U.S."/>
        </authorList>
    </citation>
    <scope>NUCLEOTIDE SEQUENCE [LARGE SCALE GENOMIC DNA]</scope>
    <source>
        <strain evidence="2 3">OUH 334697</strain>
    </source>
</reference>
<dbReference type="EMBL" id="JPIU01000049">
    <property type="protein sequence ID" value="KIO42860.1"/>
    <property type="molecule type" value="Genomic_DNA"/>
</dbReference>
<dbReference type="RefSeq" id="WP_041502738.1">
    <property type="nucleotide sequence ID" value="NZ_JPIT01000016.1"/>
</dbReference>
<comment type="caution">
    <text evidence="1">The sequence shown here is derived from an EMBL/GenBank/DDBJ whole genome shotgun (WGS) entry which is preliminary data.</text>
</comment>
<dbReference type="Proteomes" id="UP000031980">
    <property type="component" value="Unassembled WGS sequence"/>
</dbReference>
<accession>A0A0C3R221</accession>
<dbReference type="AlphaFoldDB" id="A0A0C3R221"/>
<sequence>MRKIAANYIFLPGYPLVRNGYVVIDGQNVVDVVNTGGFIREIPGLEFYGGMIVAGFLMSDKRDWCPGDDLLSCIVDMYDKRCDWRTGLALVQGADWEHFRWSEKASVLRLV</sequence>
<gene>
    <name evidence="1" type="ORF">BA92_13420</name>
    <name evidence="2" type="ORF">IE90_04725</name>
</gene>
<dbReference type="OrthoDB" id="9807210at2"/>
<proteinExistence type="predicted"/>
<dbReference type="EMBL" id="JPIT01000016">
    <property type="protein sequence ID" value="KIO46112.1"/>
    <property type="molecule type" value="Genomic_DNA"/>
</dbReference>
<evidence type="ECO:0000313" key="4">
    <source>
        <dbReference type="Proteomes" id="UP000031980"/>
    </source>
</evidence>
<evidence type="ECO:0000313" key="2">
    <source>
        <dbReference type="EMBL" id="KIO46112.1"/>
    </source>
</evidence>
<evidence type="ECO:0000313" key="1">
    <source>
        <dbReference type="EMBL" id="KIO42860.1"/>
    </source>
</evidence>
<name>A0A0C3R221_9PORP</name>